<dbReference type="InterPro" id="IPR003339">
    <property type="entry name" value="ABC/ECF_trnsptr_transmembrane"/>
</dbReference>
<feature type="transmembrane region" description="Helical" evidence="6">
    <location>
        <begin position="65"/>
        <end position="82"/>
    </location>
</feature>
<dbReference type="Pfam" id="PF02361">
    <property type="entry name" value="CbiQ"/>
    <property type="match status" value="1"/>
</dbReference>
<evidence type="ECO:0000256" key="4">
    <source>
        <dbReference type="ARBA" id="ARBA00022989"/>
    </source>
</evidence>
<comment type="similarity">
    <text evidence="2">Belongs to the CbiQ family.</text>
</comment>
<dbReference type="GO" id="GO:0005886">
    <property type="term" value="C:plasma membrane"/>
    <property type="evidence" value="ECO:0007669"/>
    <property type="project" value="TreeGrafter"/>
</dbReference>
<evidence type="ECO:0000313" key="8">
    <source>
        <dbReference type="Proteomes" id="UP000011729"/>
    </source>
</evidence>
<evidence type="ECO:0000256" key="1">
    <source>
        <dbReference type="ARBA" id="ARBA00004141"/>
    </source>
</evidence>
<evidence type="ECO:0000256" key="6">
    <source>
        <dbReference type="SAM" id="Phobius"/>
    </source>
</evidence>
<name>M1NRY0_BARAA</name>
<dbReference type="eggNOG" id="COG0619">
    <property type="taxonomic scope" value="Bacteria"/>
</dbReference>
<dbReference type="CDD" id="cd16914">
    <property type="entry name" value="EcfT"/>
    <property type="match status" value="1"/>
</dbReference>
<dbReference type="STRING" id="1094489.BAnh1_02040"/>
<organism evidence="7 8">
    <name type="scientific">Bartonella australis (strain Aust/NH1)</name>
    <dbReference type="NCBI Taxonomy" id="1094489"/>
    <lineage>
        <taxon>Bacteria</taxon>
        <taxon>Pseudomonadati</taxon>
        <taxon>Pseudomonadota</taxon>
        <taxon>Alphaproteobacteria</taxon>
        <taxon>Hyphomicrobiales</taxon>
        <taxon>Bartonellaceae</taxon>
        <taxon>Bartonella</taxon>
    </lineage>
</organism>
<protein>
    <submittedName>
        <fullName evidence="7">Putative biotin ABC transporter, permease protein</fullName>
    </submittedName>
</protein>
<evidence type="ECO:0000313" key="7">
    <source>
        <dbReference type="EMBL" id="AGF74093.1"/>
    </source>
</evidence>
<dbReference type="KEGG" id="baus:BAnh1_02040"/>
<gene>
    <name evidence="7" type="ordered locus">BAnh1_02040</name>
</gene>
<keyword evidence="3 6" id="KW-0812">Transmembrane</keyword>
<evidence type="ECO:0000256" key="3">
    <source>
        <dbReference type="ARBA" id="ARBA00022692"/>
    </source>
</evidence>
<feature type="transmembrane region" description="Helical" evidence="6">
    <location>
        <begin position="21"/>
        <end position="53"/>
    </location>
</feature>
<evidence type="ECO:0000256" key="5">
    <source>
        <dbReference type="ARBA" id="ARBA00023136"/>
    </source>
</evidence>
<dbReference type="PANTHER" id="PTHR33514">
    <property type="entry name" value="PROTEIN ABCI12, CHLOROPLASTIC"/>
    <property type="match status" value="1"/>
</dbReference>
<dbReference type="OrthoDB" id="5868344at2"/>
<sequence>MIGLYLPRDSFMHRLRPGIKLLSLTVCGTIIFMVSSVSVLSLLLLLVALLYVIAQVPFKKVVQQFRLIGPFLIFIFVFHTVFDNWLVGLKVILRFIILIFLAFLVPLTTKVSDMMESVEGGLRPFQRFGVNPSKLSIVLSMAIRFIPVIIEKFNEVREAQRARGLDAHITVLAIPLIIRTMRMASEVAEALEARSYDTVTDSEISCDDKNSILKE</sequence>
<dbReference type="RefSeq" id="WP_015397602.1">
    <property type="nucleotide sequence ID" value="NC_020300.1"/>
</dbReference>
<keyword evidence="4 6" id="KW-1133">Transmembrane helix</keyword>
<evidence type="ECO:0000256" key="2">
    <source>
        <dbReference type="ARBA" id="ARBA00008564"/>
    </source>
</evidence>
<dbReference type="PANTHER" id="PTHR33514:SF13">
    <property type="entry name" value="PROTEIN ABCI12, CHLOROPLASTIC"/>
    <property type="match status" value="1"/>
</dbReference>
<keyword evidence="8" id="KW-1185">Reference proteome</keyword>
<dbReference type="AlphaFoldDB" id="M1NRY0"/>
<reference evidence="7 8" key="1">
    <citation type="journal article" date="2013" name="PLoS Genet.">
        <title>A gene transfer agent and a dynamic repertoire of secretion systems hold the keys to the explosive radiation of the emerging pathogen Bartonella.</title>
        <authorList>
            <person name="Guy L."/>
            <person name="Nystedt B."/>
            <person name="Toft C."/>
            <person name="Zaremba-Niedzwiedzka K."/>
            <person name="Berglund E.C."/>
            <person name="Granberg F."/>
            <person name="Naslund K."/>
            <person name="Eriksson A.S."/>
            <person name="Andersson S.G."/>
        </authorList>
    </citation>
    <scope>NUCLEOTIDE SEQUENCE [LARGE SCALE GENOMIC DNA]</scope>
    <source>
        <strain evidence="7 8">Aust/NH1</strain>
    </source>
</reference>
<comment type="subcellular location">
    <subcellularLocation>
        <location evidence="1">Membrane</location>
        <topology evidence="1">Multi-pass membrane protein</topology>
    </subcellularLocation>
</comment>
<dbReference type="EMBL" id="CP003123">
    <property type="protein sequence ID" value="AGF74093.1"/>
    <property type="molecule type" value="Genomic_DNA"/>
</dbReference>
<proteinExistence type="inferred from homology"/>
<dbReference type="HOGENOM" id="CLU_056469_4_1_5"/>
<feature type="transmembrane region" description="Helical" evidence="6">
    <location>
        <begin position="91"/>
        <end position="109"/>
    </location>
</feature>
<dbReference type="PATRIC" id="fig|1094489.3.peg.245"/>
<keyword evidence="5 6" id="KW-0472">Membrane</keyword>
<accession>M1NRY0</accession>
<dbReference type="Proteomes" id="UP000011729">
    <property type="component" value="Chromosome"/>
</dbReference>